<keyword evidence="1" id="KW-0812">Transmembrane</keyword>
<dbReference type="InterPro" id="IPR006694">
    <property type="entry name" value="Fatty_acid_hydroxylase"/>
</dbReference>
<name>A0ABY7NKH7_9SPHN</name>
<evidence type="ECO:0000256" key="1">
    <source>
        <dbReference type="SAM" id="Phobius"/>
    </source>
</evidence>
<organism evidence="3 4">
    <name type="scientific">Sphingomonas abietis</name>
    <dbReference type="NCBI Taxonomy" id="3012344"/>
    <lineage>
        <taxon>Bacteria</taxon>
        <taxon>Pseudomonadati</taxon>
        <taxon>Pseudomonadota</taxon>
        <taxon>Alphaproteobacteria</taxon>
        <taxon>Sphingomonadales</taxon>
        <taxon>Sphingomonadaceae</taxon>
        <taxon>Sphingomonas</taxon>
    </lineage>
</organism>
<dbReference type="Proteomes" id="UP001210865">
    <property type="component" value="Chromosome"/>
</dbReference>
<feature type="transmembrane region" description="Helical" evidence="1">
    <location>
        <begin position="31"/>
        <end position="53"/>
    </location>
</feature>
<protein>
    <submittedName>
        <fullName evidence="3">Sterol desaturase family protein</fullName>
    </submittedName>
</protein>
<dbReference type="EMBL" id="CP115174">
    <property type="protein sequence ID" value="WBO21097.1"/>
    <property type="molecule type" value="Genomic_DNA"/>
</dbReference>
<gene>
    <name evidence="3" type="ORF">PBT88_12885</name>
</gene>
<proteinExistence type="predicted"/>
<feature type="transmembrane region" description="Helical" evidence="1">
    <location>
        <begin position="144"/>
        <end position="164"/>
    </location>
</feature>
<accession>A0ABY7NKH7</accession>
<keyword evidence="1" id="KW-0472">Membrane</keyword>
<evidence type="ECO:0000259" key="2">
    <source>
        <dbReference type="Pfam" id="PF04116"/>
    </source>
</evidence>
<feature type="transmembrane region" description="Helical" evidence="1">
    <location>
        <begin position="59"/>
        <end position="79"/>
    </location>
</feature>
<feature type="transmembrane region" description="Helical" evidence="1">
    <location>
        <begin position="115"/>
        <end position="138"/>
    </location>
</feature>
<dbReference type="RefSeq" id="WP_270075746.1">
    <property type="nucleotide sequence ID" value="NZ_CP115174.1"/>
</dbReference>
<evidence type="ECO:0000313" key="4">
    <source>
        <dbReference type="Proteomes" id="UP001210865"/>
    </source>
</evidence>
<reference evidence="3 4" key="1">
    <citation type="submission" date="2022-12" db="EMBL/GenBank/DDBJ databases">
        <title>Sphingomonas abieness sp. nov., an endophytic bacterium isolated from Abies koreana.</title>
        <authorList>
            <person name="Jiang L."/>
            <person name="Lee J."/>
        </authorList>
    </citation>
    <scope>NUCLEOTIDE SEQUENCE [LARGE SCALE GENOMIC DNA]</scope>
    <source>
        <strain evidence="4">PAMB 00755</strain>
    </source>
</reference>
<evidence type="ECO:0000313" key="3">
    <source>
        <dbReference type="EMBL" id="WBO21097.1"/>
    </source>
</evidence>
<keyword evidence="1" id="KW-1133">Transmembrane helix</keyword>
<sequence>MSRVEKADGERFWRRSHHLDKMTFRDLVVAYFQYPGILTYLGLVVACVAIFLWRPATPRATLATIALIVLAYPLIWYSLHRWLLHCHWMFKVRPLAGIWKRIHYDHHQDPHHLEVLFGALYTTLPTLLIVSALPGYLIGGTGGAAAGFATGILVTCFYEFFHCIQHLAYKPRVKWLAVMKVRHVEHHFHDEDGNFGITNFAWDRLFGTLYARADRPKSATVFNLGYTAEMARRYPWVARRSTGAAAGRARPRHR</sequence>
<keyword evidence="4" id="KW-1185">Reference proteome</keyword>
<feature type="domain" description="Fatty acid hydroxylase" evidence="2">
    <location>
        <begin position="66"/>
        <end position="208"/>
    </location>
</feature>
<dbReference type="Pfam" id="PF04116">
    <property type="entry name" value="FA_hydroxylase"/>
    <property type="match status" value="1"/>
</dbReference>